<evidence type="ECO:0000259" key="8">
    <source>
        <dbReference type="PROSITE" id="PS50071"/>
    </source>
</evidence>
<dbReference type="InParanoid" id="A0A672HGC1"/>
<feature type="domain" description="Homeobox" evidence="8">
    <location>
        <begin position="106"/>
        <end position="166"/>
    </location>
</feature>
<keyword evidence="10" id="KW-1185">Reference proteome</keyword>
<dbReference type="OMA" id="RPHVPCM"/>
<dbReference type="SMART" id="SM00389">
    <property type="entry name" value="HOX"/>
    <property type="match status" value="1"/>
</dbReference>
<dbReference type="InterPro" id="IPR050848">
    <property type="entry name" value="Homeobox_TF"/>
</dbReference>
<feature type="compositionally biased region" description="Low complexity" evidence="7">
    <location>
        <begin position="73"/>
        <end position="92"/>
    </location>
</feature>
<dbReference type="SUPFAM" id="SSF46689">
    <property type="entry name" value="Homeodomain-like"/>
    <property type="match status" value="1"/>
</dbReference>
<evidence type="ECO:0000256" key="7">
    <source>
        <dbReference type="SAM" id="MobiDB-lite"/>
    </source>
</evidence>
<dbReference type="GO" id="GO:0003677">
    <property type="term" value="F:DNA binding"/>
    <property type="evidence" value="ECO:0007669"/>
    <property type="project" value="UniProtKB-UniRule"/>
</dbReference>
<dbReference type="InterPro" id="IPR001356">
    <property type="entry name" value="HD"/>
</dbReference>
<sequence>MVNYSSVEWLAQSSSSSSRAVGAQRVPEGDSGAARRPHVPCMVQPAPPTLGKSHLQTKPPKPAEEQPQEARQEQGSCPSSPSYSKTSDYSSGDENKSASPSTSSRAQVRRGRTKFTTEQVAKLEKIFHKYKYVDIVRRVKTAKKLGLKETQVRTWFQNRRMRMKRSLQETLDTEISLRPIQRLVPVQFLSRRPYGPMDQMLCQMQMPQMSVWSQLLQLPHPYYRPAPNCLR</sequence>
<feature type="DNA-binding region" description="Homeobox" evidence="5">
    <location>
        <begin position="108"/>
        <end position="167"/>
    </location>
</feature>
<feature type="compositionally biased region" description="Polar residues" evidence="7">
    <location>
        <begin position="97"/>
        <end position="106"/>
    </location>
</feature>
<dbReference type="GO" id="GO:0005634">
    <property type="term" value="C:nucleus"/>
    <property type="evidence" value="ECO:0007669"/>
    <property type="project" value="UniProtKB-SubCell"/>
</dbReference>
<evidence type="ECO:0000313" key="10">
    <source>
        <dbReference type="Proteomes" id="UP000472267"/>
    </source>
</evidence>
<dbReference type="PRINTS" id="PR00031">
    <property type="entry name" value="HTHREPRESSR"/>
</dbReference>
<dbReference type="PANTHER" id="PTHR24333:SF5">
    <property type="entry name" value="VENT HOMEOBOX"/>
    <property type="match status" value="1"/>
</dbReference>
<reference evidence="9" key="1">
    <citation type="submission" date="2019-06" db="EMBL/GenBank/DDBJ databases">
        <authorList>
            <consortium name="Wellcome Sanger Institute Data Sharing"/>
        </authorList>
    </citation>
    <scope>NUCLEOTIDE SEQUENCE [LARGE SCALE GENOMIC DNA]</scope>
</reference>
<dbReference type="AlphaFoldDB" id="A0A672HGC1"/>
<evidence type="ECO:0000256" key="3">
    <source>
        <dbReference type="ARBA" id="ARBA00023155"/>
    </source>
</evidence>
<reference evidence="9" key="2">
    <citation type="submission" date="2025-08" db="UniProtKB">
        <authorList>
            <consortium name="Ensembl"/>
        </authorList>
    </citation>
    <scope>IDENTIFICATION</scope>
</reference>
<proteinExistence type="inferred from homology"/>
<evidence type="ECO:0000313" key="9">
    <source>
        <dbReference type="Ensembl" id="ENSSFAP00005028268.1"/>
    </source>
</evidence>
<evidence type="ECO:0000256" key="5">
    <source>
        <dbReference type="PROSITE-ProRule" id="PRU00108"/>
    </source>
</evidence>
<keyword evidence="2 5" id="KW-0238">DNA-binding</keyword>
<name>A0A672HGC1_SALFA</name>
<evidence type="ECO:0000256" key="4">
    <source>
        <dbReference type="ARBA" id="ARBA00038196"/>
    </source>
</evidence>
<dbReference type="PROSITE" id="PS50071">
    <property type="entry name" value="HOMEOBOX_2"/>
    <property type="match status" value="1"/>
</dbReference>
<comment type="subcellular location">
    <subcellularLocation>
        <location evidence="1 5 6">Nucleus</location>
    </subcellularLocation>
</comment>
<dbReference type="Gene3D" id="1.10.10.60">
    <property type="entry name" value="Homeodomain-like"/>
    <property type="match status" value="1"/>
</dbReference>
<dbReference type="Proteomes" id="UP000472267">
    <property type="component" value="Chromosome 13"/>
</dbReference>
<dbReference type="Ensembl" id="ENSSFAT00005029329.1">
    <property type="protein sequence ID" value="ENSSFAP00005028268.1"/>
    <property type="gene ID" value="ENSSFAG00005014433.1"/>
</dbReference>
<feature type="compositionally biased region" description="Basic and acidic residues" evidence="7">
    <location>
        <begin position="61"/>
        <end position="72"/>
    </location>
</feature>
<evidence type="ECO:0000256" key="6">
    <source>
        <dbReference type="RuleBase" id="RU000682"/>
    </source>
</evidence>
<evidence type="ECO:0000256" key="2">
    <source>
        <dbReference type="ARBA" id="ARBA00023125"/>
    </source>
</evidence>
<evidence type="ECO:0000256" key="1">
    <source>
        <dbReference type="ARBA" id="ARBA00004123"/>
    </source>
</evidence>
<dbReference type="CDD" id="cd00086">
    <property type="entry name" value="homeodomain"/>
    <property type="match status" value="1"/>
</dbReference>
<comment type="similarity">
    <text evidence="4">Belongs to the BAR homeobox family.</text>
</comment>
<reference evidence="9" key="3">
    <citation type="submission" date="2025-09" db="UniProtKB">
        <authorList>
            <consortium name="Ensembl"/>
        </authorList>
    </citation>
    <scope>IDENTIFICATION</scope>
</reference>
<protein>
    <submittedName>
        <fullName evidence="9">Ventral homeobox</fullName>
    </submittedName>
</protein>
<feature type="region of interest" description="Disordered" evidence="7">
    <location>
        <begin position="1"/>
        <end position="115"/>
    </location>
</feature>
<accession>A0A672HGC1</accession>
<dbReference type="InterPro" id="IPR000047">
    <property type="entry name" value="HTH_motif"/>
</dbReference>
<dbReference type="Pfam" id="PF00046">
    <property type="entry name" value="Homeodomain"/>
    <property type="match status" value="1"/>
</dbReference>
<keyword evidence="3 5" id="KW-0371">Homeobox</keyword>
<dbReference type="InterPro" id="IPR009057">
    <property type="entry name" value="Homeodomain-like_sf"/>
</dbReference>
<organism evidence="9 10">
    <name type="scientific">Salarias fasciatus</name>
    <name type="common">Jewelled blenny</name>
    <name type="synonym">Blennius fasciatus</name>
    <dbReference type="NCBI Taxonomy" id="181472"/>
    <lineage>
        <taxon>Eukaryota</taxon>
        <taxon>Metazoa</taxon>
        <taxon>Chordata</taxon>
        <taxon>Craniata</taxon>
        <taxon>Vertebrata</taxon>
        <taxon>Euteleostomi</taxon>
        <taxon>Actinopterygii</taxon>
        <taxon>Neopterygii</taxon>
        <taxon>Teleostei</taxon>
        <taxon>Neoteleostei</taxon>
        <taxon>Acanthomorphata</taxon>
        <taxon>Ovalentaria</taxon>
        <taxon>Blenniimorphae</taxon>
        <taxon>Blenniiformes</taxon>
        <taxon>Blennioidei</taxon>
        <taxon>Blenniidae</taxon>
        <taxon>Salariinae</taxon>
        <taxon>Salarias</taxon>
    </lineage>
</organism>
<dbReference type="PANTHER" id="PTHR24333">
    <property type="entry name" value="HOMEO BOX HB9 LIKE A-RELATED"/>
    <property type="match status" value="1"/>
</dbReference>
<keyword evidence="5 6" id="KW-0539">Nucleus</keyword>